<feature type="region of interest" description="Disordered" evidence="1">
    <location>
        <begin position="47"/>
        <end position="73"/>
    </location>
</feature>
<protein>
    <submittedName>
        <fullName evidence="2">Uncharacterized protein</fullName>
    </submittedName>
</protein>
<proteinExistence type="predicted"/>
<evidence type="ECO:0000313" key="2">
    <source>
        <dbReference type="EMBL" id="KAF4668504.1"/>
    </source>
</evidence>
<organism evidence="2 3">
    <name type="scientific">Perkinsus olseni</name>
    <name type="common">Perkinsus atlanticus</name>
    <dbReference type="NCBI Taxonomy" id="32597"/>
    <lineage>
        <taxon>Eukaryota</taxon>
        <taxon>Sar</taxon>
        <taxon>Alveolata</taxon>
        <taxon>Perkinsozoa</taxon>
        <taxon>Perkinsea</taxon>
        <taxon>Perkinsida</taxon>
        <taxon>Perkinsidae</taxon>
        <taxon>Perkinsus</taxon>
    </lineage>
</organism>
<dbReference type="Proteomes" id="UP000570595">
    <property type="component" value="Unassembled WGS sequence"/>
</dbReference>
<dbReference type="AlphaFoldDB" id="A0A7J6MAD7"/>
<dbReference type="EMBL" id="JABAHT010000036">
    <property type="protein sequence ID" value="KAF4668504.1"/>
    <property type="molecule type" value="Genomic_DNA"/>
</dbReference>
<comment type="caution">
    <text evidence="2">The sequence shown here is derived from an EMBL/GenBank/DDBJ whole genome shotgun (WGS) entry which is preliminary data.</text>
</comment>
<sequence length="369" mass="42563">MLAGSTLIMDDAAALAVTLARAQQLLQRPLSPTVAESSVDALTNQLQSITSGRHRRGKRVLSGSRSAAGLRPPRDIRCVDGELHNHEEAYHNALDTLDEITREMKEKMKSTMRRGKHGGRKAHRSEGYDEARIAQMRTNIAKLEEQLEVEKGLLQPRADQKGADAARARLKAWYERERHDTIKPAGTGVEGDPGQEERKILRLQRRVARTLRTVARERRARMQHEAIEAEESRRRKAVNDERATREQHAAAERVAERVRQAREEDAARRKAEERQARARLAADRTRVDQLRRRTRERMKKMSTLERREAPDHYTIIGNEGVEKARRLAARRAKQTHQRIMREQQAAAARQAHELSLRRREMEETVKRYR</sequence>
<evidence type="ECO:0000256" key="1">
    <source>
        <dbReference type="SAM" id="MobiDB-lite"/>
    </source>
</evidence>
<reference evidence="2 3" key="1">
    <citation type="submission" date="2020-04" db="EMBL/GenBank/DDBJ databases">
        <title>Perkinsus olseni comparative genomics.</title>
        <authorList>
            <person name="Bogema D.R."/>
        </authorList>
    </citation>
    <scope>NUCLEOTIDE SEQUENCE [LARGE SCALE GENOMIC DNA]</scope>
    <source>
        <strain evidence="2">ATCC PRA-179</strain>
    </source>
</reference>
<accession>A0A7J6MAD7</accession>
<gene>
    <name evidence="2" type="ORF">FOZ61_006345</name>
</gene>
<dbReference type="OrthoDB" id="477123at2759"/>
<evidence type="ECO:0000313" key="3">
    <source>
        <dbReference type="Proteomes" id="UP000570595"/>
    </source>
</evidence>
<feature type="region of interest" description="Disordered" evidence="1">
    <location>
        <begin position="230"/>
        <end position="284"/>
    </location>
</feature>
<name>A0A7J6MAD7_PEROL</name>